<dbReference type="SMART" id="SM00530">
    <property type="entry name" value="HTH_XRE"/>
    <property type="match status" value="1"/>
</dbReference>
<dbReference type="Pfam" id="PF19054">
    <property type="entry name" value="DUF5753"/>
    <property type="match status" value="1"/>
</dbReference>
<dbReference type="CDD" id="cd00093">
    <property type="entry name" value="HTH_XRE"/>
    <property type="match status" value="1"/>
</dbReference>
<comment type="caution">
    <text evidence="2">The sequence shown here is derived from an EMBL/GenBank/DDBJ whole genome shotgun (WGS) entry which is preliminary data.</text>
</comment>
<reference evidence="3" key="1">
    <citation type="journal article" date="2019" name="Int. J. Syst. Evol. Microbiol.">
        <title>The Global Catalogue of Microorganisms (GCM) 10K type strain sequencing project: providing services to taxonomists for standard genome sequencing and annotation.</title>
        <authorList>
            <consortium name="The Broad Institute Genomics Platform"/>
            <consortium name="The Broad Institute Genome Sequencing Center for Infectious Disease"/>
            <person name="Wu L."/>
            <person name="Ma J."/>
        </authorList>
    </citation>
    <scope>NUCLEOTIDE SEQUENCE [LARGE SCALE GENOMIC DNA]</scope>
    <source>
        <strain evidence="3">JCM 17138</strain>
    </source>
</reference>
<organism evidence="2 3">
    <name type="scientific">Streptomyces coacervatus</name>
    <dbReference type="NCBI Taxonomy" id="647381"/>
    <lineage>
        <taxon>Bacteria</taxon>
        <taxon>Bacillati</taxon>
        <taxon>Actinomycetota</taxon>
        <taxon>Actinomycetes</taxon>
        <taxon>Kitasatosporales</taxon>
        <taxon>Streptomycetaceae</taxon>
        <taxon>Streptomyces</taxon>
    </lineage>
</organism>
<dbReference type="InterPro" id="IPR001387">
    <property type="entry name" value="Cro/C1-type_HTH"/>
</dbReference>
<dbReference type="PROSITE" id="PS50943">
    <property type="entry name" value="HTH_CROC1"/>
    <property type="match status" value="1"/>
</dbReference>
<dbReference type="RefSeq" id="WP_275772988.1">
    <property type="nucleotide sequence ID" value="NZ_BAABDE010000025.1"/>
</dbReference>
<sequence length="264" mass="29475">MSNTYGEWLRQRREAAGLTQQELADMAFMTRSHIAHIEAGRRMPSREDARRLDMALGTGDVLTSFLPQEDEAVADYFEAALQLEKQAVMIRESAVTFVPGLLQTKSYAQAVLSTTFPPLSEKERDKRLVTRLKRTKLLDDPVTPAFWALLDEGVLHRLVGGRDVMADQLRHLVHLVESGRVRVHVMPRGTGAYPVMQGMLSLMWFEDQPPVAYSEGIRVAKVHDAPAIVEQLQGAYHLALSDALPLRESLALLNAKAKDYGTDA</sequence>
<evidence type="ECO:0000259" key="1">
    <source>
        <dbReference type="PROSITE" id="PS50943"/>
    </source>
</evidence>
<dbReference type="InterPro" id="IPR043917">
    <property type="entry name" value="DUF5753"/>
</dbReference>
<keyword evidence="3" id="KW-1185">Reference proteome</keyword>
<dbReference type="Gene3D" id="1.10.260.40">
    <property type="entry name" value="lambda repressor-like DNA-binding domains"/>
    <property type="match status" value="1"/>
</dbReference>
<evidence type="ECO:0000313" key="2">
    <source>
        <dbReference type="EMBL" id="GAA3825366.1"/>
    </source>
</evidence>
<gene>
    <name evidence="2" type="ORF">GCM10022403_068460</name>
</gene>
<dbReference type="Pfam" id="PF13560">
    <property type="entry name" value="HTH_31"/>
    <property type="match status" value="1"/>
</dbReference>
<protein>
    <submittedName>
        <fullName evidence="2">Helix-turn-helix transcriptional regulator</fullName>
    </submittedName>
</protein>
<evidence type="ECO:0000313" key="3">
    <source>
        <dbReference type="Proteomes" id="UP001501009"/>
    </source>
</evidence>
<dbReference type="EMBL" id="BAABDE010000025">
    <property type="protein sequence ID" value="GAA3825366.1"/>
    <property type="molecule type" value="Genomic_DNA"/>
</dbReference>
<name>A0ABP7IRT6_9ACTN</name>
<dbReference type="SUPFAM" id="SSF47413">
    <property type="entry name" value="lambda repressor-like DNA-binding domains"/>
    <property type="match status" value="1"/>
</dbReference>
<proteinExistence type="predicted"/>
<feature type="domain" description="HTH cro/C1-type" evidence="1">
    <location>
        <begin position="9"/>
        <end position="62"/>
    </location>
</feature>
<dbReference type="Proteomes" id="UP001501009">
    <property type="component" value="Unassembled WGS sequence"/>
</dbReference>
<accession>A0ABP7IRT6</accession>
<dbReference type="InterPro" id="IPR010982">
    <property type="entry name" value="Lambda_DNA-bd_dom_sf"/>
</dbReference>